<dbReference type="GO" id="GO:0006879">
    <property type="term" value="P:intracellular iron ion homeostasis"/>
    <property type="evidence" value="ECO:0007669"/>
    <property type="project" value="TreeGrafter"/>
</dbReference>
<name>A0A0D7BED0_9AGAR</name>
<dbReference type="PROSITE" id="PS51384">
    <property type="entry name" value="FAD_FR"/>
    <property type="match status" value="1"/>
</dbReference>
<feature type="transmembrane region" description="Helical" evidence="15">
    <location>
        <begin position="232"/>
        <end position="254"/>
    </location>
</feature>
<feature type="transmembrane region" description="Helical" evidence="15">
    <location>
        <begin position="295"/>
        <end position="315"/>
    </location>
</feature>
<keyword evidence="18" id="KW-1185">Reference proteome</keyword>
<evidence type="ECO:0000256" key="10">
    <source>
        <dbReference type="ARBA" id="ARBA00023065"/>
    </source>
</evidence>
<keyword evidence="10" id="KW-0406">Ion transport</keyword>
<dbReference type="SUPFAM" id="SSF63380">
    <property type="entry name" value="Riboflavin synthase domain-like"/>
    <property type="match status" value="1"/>
</dbReference>
<comment type="subcellular location">
    <subcellularLocation>
        <location evidence="1">Cell membrane</location>
        <topology evidence="1">Multi-pass membrane protein</topology>
    </subcellularLocation>
</comment>
<evidence type="ECO:0000256" key="6">
    <source>
        <dbReference type="ARBA" id="ARBA00022692"/>
    </source>
</evidence>
<dbReference type="InterPro" id="IPR017938">
    <property type="entry name" value="Riboflavin_synthase-like_b-brl"/>
</dbReference>
<dbReference type="OrthoDB" id="17725at2759"/>
<feature type="transmembrane region" description="Helical" evidence="15">
    <location>
        <begin position="158"/>
        <end position="179"/>
    </location>
</feature>
<dbReference type="PANTHER" id="PTHR32361">
    <property type="entry name" value="FERRIC/CUPRIC REDUCTASE TRANSMEMBRANE COMPONENT"/>
    <property type="match status" value="1"/>
</dbReference>
<feature type="compositionally biased region" description="Low complexity" evidence="14">
    <location>
        <begin position="16"/>
        <end position="30"/>
    </location>
</feature>
<evidence type="ECO:0000256" key="8">
    <source>
        <dbReference type="ARBA" id="ARBA00022989"/>
    </source>
</evidence>
<dbReference type="EMBL" id="KN880513">
    <property type="protein sequence ID" value="KIY67951.1"/>
    <property type="molecule type" value="Genomic_DNA"/>
</dbReference>
<feature type="transmembrane region" description="Helical" evidence="15">
    <location>
        <begin position="266"/>
        <end position="283"/>
    </location>
</feature>
<evidence type="ECO:0000256" key="11">
    <source>
        <dbReference type="ARBA" id="ARBA00023136"/>
    </source>
</evidence>
<keyword evidence="4" id="KW-0813">Transport</keyword>
<dbReference type="GO" id="GO:0005886">
    <property type="term" value="C:plasma membrane"/>
    <property type="evidence" value="ECO:0007669"/>
    <property type="project" value="UniProtKB-SubCell"/>
</dbReference>
<dbReference type="CDD" id="cd06186">
    <property type="entry name" value="NOX_Duox_like_FAD_NADP"/>
    <property type="match status" value="1"/>
</dbReference>
<dbReference type="InterPro" id="IPR013121">
    <property type="entry name" value="Fe_red_NAD-bd_6"/>
</dbReference>
<feature type="compositionally biased region" description="Polar residues" evidence="14">
    <location>
        <begin position="114"/>
        <end position="123"/>
    </location>
</feature>
<dbReference type="GO" id="GO:0006826">
    <property type="term" value="P:iron ion transport"/>
    <property type="evidence" value="ECO:0007669"/>
    <property type="project" value="TreeGrafter"/>
</dbReference>
<evidence type="ECO:0000256" key="9">
    <source>
        <dbReference type="ARBA" id="ARBA00023002"/>
    </source>
</evidence>
<dbReference type="Proteomes" id="UP000054007">
    <property type="component" value="Unassembled WGS sequence"/>
</dbReference>
<dbReference type="STRING" id="1314674.A0A0D7BED0"/>
<keyword evidence="6 15" id="KW-0812">Transmembrane</keyword>
<dbReference type="Pfam" id="PF08022">
    <property type="entry name" value="FAD_binding_8"/>
    <property type="match status" value="1"/>
</dbReference>
<evidence type="ECO:0000256" key="3">
    <source>
        <dbReference type="ARBA" id="ARBA00012668"/>
    </source>
</evidence>
<keyword evidence="5" id="KW-1003">Cell membrane</keyword>
<protein>
    <recommendedName>
        <fullName evidence="3">ferric-chelate reductase (NADPH)</fullName>
        <ecNumber evidence="3">1.16.1.9</ecNumber>
    </recommendedName>
</protein>
<reference evidence="17 18" key="1">
    <citation type="journal article" date="2015" name="Fungal Genet. Biol.">
        <title>Evolution of novel wood decay mechanisms in Agaricales revealed by the genome sequences of Fistulina hepatica and Cylindrobasidium torrendii.</title>
        <authorList>
            <person name="Floudas D."/>
            <person name="Held B.W."/>
            <person name="Riley R."/>
            <person name="Nagy L.G."/>
            <person name="Koehler G."/>
            <person name="Ransdell A.S."/>
            <person name="Younus H."/>
            <person name="Chow J."/>
            <person name="Chiniquy J."/>
            <person name="Lipzen A."/>
            <person name="Tritt A."/>
            <person name="Sun H."/>
            <person name="Haridas S."/>
            <person name="LaButti K."/>
            <person name="Ohm R.A."/>
            <person name="Kues U."/>
            <person name="Blanchette R.A."/>
            <person name="Grigoriev I.V."/>
            <person name="Minto R.E."/>
            <person name="Hibbett D.S."/>
        </authorList>
    </citation>
    <scope>NUCLEOTIDE SEQUENCE [LARGE SCALE GENOMIC DNA]</scope>
    <source>
        <strain evidence="17 18">FP15055 ss-10</strain>
    </source>
</reference>
<feature type="compositionally biased region" description="Polar residues" evidence="14">
    <location>
        <begin position="1"/>
        <end position="15"/>
    </location>
</feature>
<keyword evidence="8 15" id="KW-1133">Transmembrane helix</keyword>
<dbReference type="SFLD" id="SFLDG01168">
    <property type="entry name" value="Ferric_reductase_subgroup_(FRE"/>
    <property type="match status" value="1"/>
</dbReference>
<dbReference type="InterPro" id="IPR013130">
    <property type="entry name" value="Fe3_Rdtase_TM_dom"/>
</dbReference>
<dbReference type="InterPro" id="IPR051410">
    <property type="entry name" value="Ferric/Cupric_Reductase"/>
</dbReference>
<evidence type="ECO:0000256" key="1">
    <source>
        <dbReference type="ARBA" id="ARBA00004651"/>
    </source>
</evidence>
<feature type="region of interest" description="Disordered" evidence="14">
    <location>
        <begin position="102"/>
        <end position="133"/>
    </location>
</feature>
<feature type="transmembrane region" description="Helical" evidence="15">
    <location>
        <begin position="44"/>
        <end position="64"/>
    </location>
</feature>
<keyword evidence="9" id="KW-0560">Oxidoreductase</keyword>
<evidence type="ECO:0000256" key="7">
    <source>
        <dbReference type="ARBA" id="ARBA00022982"/>
    </source>
</evidence>
<evidence type="ECO:0000256" key="4">
    <source>
        <dbReference type="ARBA" id="ARBA00022448"/>
    </source>
</evidence>
<evidence type="ECO:0000256" key="15">
    <source>
        <dbReference type="SAM" id="Phobius"/>
    </source>
</evidence>
<evidence type="ECO:0000259" key="16">
    <source>
        <dbReference type="PROSITE" id="PS51384"/>
    </source>
</evidence>
<proteinExistence type="inferred from homology"/>
<dbReference type="SUPFAM" id="SSF52343">
    <property type="entry name" value="Ferredoxin reductase-like, C-terminal NADP-linked domain"/>
    <property type="match status" value="1"/>
</dbReference>
<keyword evidence="11 15" id="KW-0472">Membrane</keyword>
<evidence type="ECO:0000256" key="12">
    <source>
        <dbReference type="ARBA" id="ARBA00023180"/>
    </source>
</evidence>
<comment type="similarity">
    <text evidence="2">Belongs to the ferric reductase (FRE) family.</text>
</comment>
<evidence type="ECO:0000256" key="5">
    <source>
        <dbReference type="ARBA" id="ARBA00022475"/>
    </source>
</evidence>
<dbReference type="InterPro" id="IPR017927">
    <property type="entry name" value="FAD-bd_FR_type"/>
</dbReference>
<dbReference type="AlphaFoldDB" id="A0A0D7BED0"/>
<evidence type="ECO:0000313" key="17">
    <source>
        <dbReference type="EMBL" id="KIY67951.1"/>
    </source>
</evidence>
<evidence type="ECO:0000313" key="18">
    <source>
        <dbReference type="Proteomes" id="UP000054007"/>
    </source>
</evidence>
<dbReference type="Gene3D" id="3.40.50.80">
    <property type="entry name" value="Nucleotide-binding domain of ferredoxin-NADP reductase (FNR) module"/>
    <property type="match status" value="1"/>
</dbReference>
<feature type="region of interest" description="Disordered" evidence="14">
    <location>
        <begin position="1"/>
        <end position="34"/>
    </location>
</feature>
<dbReference type="InterPro" id="IPR013112">
    <property type="entry name" value="FAD-bd_8"/>
</dbReference>
<sequence>MSAANITVSTGNDTMSGSAPASADAATNAPPAGPAGPQVNEMELVYHISLLILALIALLFVFRIPSMVARFTRSTEWTKGHIFSSSARDSSPHIVHVTREKEGMGMGSSDDSHTYYNHGSQPQRIDGKGLPTEQNPPPHVSMCPAFLRGFAAELRTRVLPGYSVNQVICVLVYLASWIYPTFYKCNPLSEPVRTGWIGVAQLPFIFAFASKNNVIGPFLGMGYEKLNFMHRAAGLIMVVAINVHGMGYIMKWVIKGTFQESIADPSMYWGLIGLISCDILYFFSTEGWRNRAYNIFFASHVGGFSLLLAGTWQHFEVTHPWVWAAIGLYSFDSLCRWIKTRIHTAVIRPIPELGMTRIEIPQITGGWRAGQHVRIRVISSGMGVYGWAETHPFTIASAPGPEGMIVMVKKVGTWSTNLFNMAKFGNGEAGVGRNVTVMVEGPYGGPGVTLPSSHSAAVFVVGGSGITYALAGINELIQKDLRGESRTKIIELVWTVQDPSSLVPLVPQFSAMIQSSVFTPVRISVFYTRAVTGKFPFAKDFFHPRLSLAPGRPKLASILEATISKTTTGTSAGTRSGMMVAVCGPAALADDVVNQVGKIDPTRRDEVGGIEIVEDVFGW</sequence>
<feature type="transmembrane region" description="Helical" evidence="15">
    <location>
        <begin position="199"/>
        <end position="220"/>
    </location>
</feature>
<dbReference type="EC" id="1.16.1.9" evidence="3"/>
<evidence type="ECO:0000256" key="13">
    <source>
        <dbReference type="ARBA" id="ARBA00048483"/>
    </source>
</evidence>
<dbReference type="PANTHER" id="PTHR32361:SF9">
    <property type="entry name" value="FERRIC REDUCTASE TRANSMEMBRANE COMPONENT 3-RELATED"/>
    <property type="match status" value="1"/>
</dbReference>
<accession>A0A0D7BED0</accession>
<keyword evidence="7" id="KW-0249">Electron transport</keyword>
<evidence type="ECO:0000256" key="2">
    <source>
        <dbReference type="ARBA" id="ARBA00006278"/>
    </source>
</evidence>
<evidence type="ECO:0000256" key="14">
    <source>
        <dbReference type="SAM" id="MobiDB-lite"/>
    </source>
</evidence>
<dbReference type="GO" id="GO:0052851">
    <property type="term" value="F:ferric-chelate reductase (NADPH) activity"/>
    <property type="evidence" value="ECO:0007669"/>
    <property type="project" value="UniProtKB-EC"/>
</dbReference>
<dbReference type="SFLD" id="SFLDS00052">
    <property type="entry name" value="Ferric_Reductase_Domain"/>
    <property type="match status" value="1"/>
</dbReference>
<dbReference type="Pfam" id="PF08030">
    <property type="entry name" value="NAD_binding_6"/>
    <property type="match status" value="1"/>
</dbReference>
<dbReference type="InterPro" id="IPR039261">
    <property type="entry name" value="FNR_nucleotide-bd"/>
</dbReference>
<organism evidence="17 18">
    <name type="scientific">Cylindrobasidium torrendii FP15055 ss-10</name>
    <dbReference type="NCBI Taxonomy" id="1314674"/>
    <lineage>
        <taxon>Eukaryota</taxon>
        <taxon>Fungi</taxon>
        <taxon>Dikarya</taxon>
        <taxon>Basidiomycota</taxon>
        <taxon>Agaricomycotina</taxon>
        <taxon>Agaricomycetes</taxon>
        <taxon>Agaricomycetidae</taxon>
        <taxon>Agaricales</taxon>
        <taxon>Marasmiineae</taxon>
        <taxon>Physalacriaceae</taxon>
        <taxon>Cylindrobasidium</taxon>
    </lineage>
</organism>
<dbReference type="GO" id="GO:0015677">
    <property type="term" value="P:copper ion import"/>
    <property type="evidence" value="ECO:0007669"/>
    <property type="project" value="TreeGrafter"/>
</dbReference>
<gene>
    <name evidence="17" type="ORF">CYLTODRAFT_422076</name>
</gene>
<feature type="domain" description="FAD-binding FR-type" evidence="16">
    <location>
        <begin position="335"/>
        <end position="449"/>
    </location>
</feature>
<keyword evidence="12" id="KW-0325">Glycoprotein</keyword>
<comment type="catalytic activity">
    <reaction evidence="13">
        <text>2 a Fe(II)-siderophore + NADP(+) + H(+) = 2 a Fe(III)-siderophore + NADPH</text>
        <dbReference type="Rhea" id="RHEA:28795"/>
        <dbReference type="Rhea" id="RHEA-COMP:11342"/>
        <dbReference type="Rhea" id="RHEA-COMP:11344"/>
        <dbReference type="ChEBI" id="CHEBI:15378"/>
        <dbReference type="ChEBI" id="CHEBI:29033"/>
        <dbReference type="ChEBI" id="CHEBI:29034"/>
        <dbReference type="ChEBI" id="CHEBI:57783"/>
        <dbReference type="ChEBI" id="CHEBI:58349"/>
        <dbReference type="EC" id="1.16.1.9"/>
    </reaction>
</comment>
<dbReference type="Pfam" id="PF01794">
    <property type="entry name" value="Ferric_reduct"/>
    <property type="match status" value="1"/>
</dbReference>